<name>A0A9Q1CLL2_HOLLE</name>
<gene>
    <name evidence="1" type="ORF">HOLleu_06507</name>
</gene>
<reference evidence="1" key="1">
    <citation type="submission" date="2021-10" db="EMBL/GenBank/DDBJ databases">
        <title>Tropical sea cucumber genome reveals ecological adaptation and Cuvierian tubules defense mechanism.</title>
        <authorList>
            <person name="Chen T."/>
        </authorList>
    </citation>
    <scope>NUCLEOTIDE SEQUENCE</scope>
    <source>
        <strain evidence="1">Nanhai2018</strain>
        <tissue evidence="1">Muscle</tissue>
    </source>
</reference>
<sequence>MECTHQDRGIQERFTDGLMVSEGNKVLFTFETDCSSLGITCVYLCITIKEPPEKIESYIESNDVFVYRSSSNFIEFEAVIRSFFNYSYTHSLKEVEDLHECILYNEAFYESPGLCLSYLVDYGGSREGELSNGDWCMRTIHVAIAAVGTITLEFNVDASDITYISVSRIVKSLEGKV</sequence>
<proteinExistence type="predicted"/>
<accession>A0A9Q1CLL2</accession>
<evidence type="ECO:0000313" key="2">
    <source>
        <dbReference type="Proteomes" id="UP001152320"/>
    </source>
</evidence>
<evidence type="ECO:0000313" key="1">
    <source>
        <dbReference type="EMBL" id="KAJ8047493.1"/>
    </source>
</evidence>
<protein>
    <submittedName>
        <fullName evidence="1">Uncharacterized protein</fullName>
    </submittedName>
</protein>
<organism evidence="1 2">
    <name type="scientific">Holothuria leucospilota</name>
    <name type="common">Black long sea cucumber</name>
    <name type="synonym">Mertensiothuria leucospilota</name>
    <dbReference type="NCBI Taxonomy" id="206669"/>
    <lineage>
        <taxon>Eukaryota</taxon>
        <taxon>Metazoa</taxon>
        <taxon>Echinodermata</taxon>
        <taxon>Eleutherozoa</taxon>
        <taxon>Echinozoa</taxon>
        <taxon>Holothuroidea</taxon>
        <taxon>Aspidochirotacea</taxon>
        <taxon>Aspidochirotida</taxon>
        <taxon>Holothuriidae</taxon>
        <taxon>Holothuria</taxon>
    </lineage>
</organism>
<dbReference type="Proteomes" id="UP001152320">
    <property type="component" value="Chromosome 2"/>
</dbReference>
<comment type="caution">
    <text evidence="1">The sequence shown here is derived from an EMBL/GenBank/DDBJ whole genome shotgun (WGS) entry which is preliminary data.</text>
</comment>
<dbReference type="AlphaFoldDB" id="A0A9Q1CLL2"/>
<keyword evidence="2" id="KW-1185">Reference proteome</keyword>
<dbReference type="EMBL" id="JAIZAY010000002">
    <property type="protein sequence ID" value="KAJ8047493.1"/>
    <property type="molecule type" value="Genomic_DNA"/>
</dbReference>